<dbReference type="PANTHER" id="PTHR47287">
    <property type="entry name" value="C2H2 AND C2HC ZINC FINGERS SUPERFAMILY PROTEIN"/>
    <property type="match status" value="1"/>
</dbReference>
<accession>A0A7J0D8E1</accession>
<dbReference type="AlphaFoldDB" id="A0A7J0D8E1"/>
<dbReference type="GO" id="GO:0005634">
    <property type="term" value="C:nucleus"/>
    <property type="evidence" value="ECO:0007669"/>
    <property type="project" value="UniProtKB-SubCell"/>
</dbReference>
<dbReference type="GO" id="GO:0008270">
    <property type="term" value="F:zinc ion binding"/>
    <property type="evidence" value="ECO:0007669"/>
    <property type="project" value="UniProtKB-KW"/>
</dbReference>
<dbReference type="InterPro" id="IPR013087">
    <property type="entry name" value="Znf_C2H2_type"/>
</dbReference>
<reference evidence="10 11" key="1">
    <citation type="submission" date="2019-07" db="EMBL/GenBank/DDBJ databases">
        <title>De Novo Assembly of kiwifruit Actinidia rufa.</title>
        <authorList>
            <person name="Sugita-Konishi S."/>
            <person name="Sato K."/>
            <person name="Mori E."/>
            <person name="Abe Y."/>
            <person name="Kisaki G."/>
            <person name="Hamano K."/>
            <person name="Suezawa K."/>
            <person name="Otani M."/>
            <person name="Fukuda T."/>
            <person name="Manabe T."/>
            <person name="Gomi K."/>
            <person name="Tabuchi M."/>
            <person name="Akimitsu K."/>
            <person name="Kataoka I."/>
        </authorList>
    </citation>
    <scope>NUCLEOTIDE SEQUENCE [LARGE SCALE GENOMIC DNA]</scope>
    <source>
        <strain evidence="11">cv. Fuchu</strain>
        <strain evidence="10">Fuchu</strain>
    </source>
</reference>
<evidence type="ECO:0000256" key="5">
    <source>
        <dbReference type="ARBA" id="ARBA00023242"/>
    </source>
</evidence>
<keyword evidence="4" id="KW-0862">Zinc</keyword>
<dbReference type="EMBL" id="BJWL01000021">
    <property type="protein sequence ID" value="GFZ09676.1"/>
    <property type="molecule type" value="Genomic_DNA"/>
</dbReference>
<dbReference type="Proteomes" id="UP000585474">
    <property type="component" value="Unassembled WGS sequence"/>
</dbReference>
<dbReference type="PROSITE" id="PS00028">
    <property type="entry name" value="ZINC_FINGER_C2H2_1"/>
    <property type="match status" value="1"/>
</dbReference>
<protein>
    <submittedName>
        <fullName evidence="9">C2H2 and C2HC zinc fingers superfamily protein</fullName>
    </submittedName>
</protein>
<evidence type="ECO:0000256" key="2">
    <source>
        <dbReference type="ARBA" id="ARBA00022723"/>
    </source>
</evidence>
<feature type="domain" description="C2H2-type" evidence="8">
    <location>
        <begin position="120"/>
        <end position="147"/>
    </location>
</feature>
<feature type="compositionally biased region" description="Pro residues" evidence="7">
    <location>
        <begin position="21"/>
        <end position="31"/>
    </location>
</feature>
<evidence type="ECO:0000256" key="3">
    <source>
        <dbReference type="ARBA" id="ARBA00022771"/>
    </source>
</evidence>
<evidence type="ECO:0000313" key="11">
    <source>
        <dbReference type="Proteomes" id="UP000585474"/>
    </source>
</evidence>
<dbReference type="EMBL" id="BJWL01000095">
    <property type="protein sequence ID" value="GFS29663.1"/>
    <property type="molecule type" value="Genomic_DNA"/>
</dbReference>
<feature type="region of interest" description="Disordered" evidence="7">
    <location>
        <begin position="96"/>
        <end position="115"/>
    </location>
</feature>
<dbReference type="SUPFAM" id="SSF57667">
    <property type="entry name" value="beta-beta-alpha zinc fingers"/>
    <property type="match status" value="1"/>
</dbReference>
<keyword evidence="11" id="KW-1185">Reference proteome</keyword>
<dbReference type="InterPro" id="IPR044246">
    <property type="entry name" value="ZFP3-like"/>
</dbReference>
<gene>
    <name evidence="9" type="ORF">Acr_00g0007700</name>
    <name evidence="10" type="ORF">Acr_21g0002750</name>
</gene>
<sequence length="346" mass="37028">MGSDKYPSDASSILAASNGPLPLPLPLPLPQPRKDNKMKMKIQQTAAGGGLEGVCDAAEHAKPTEQNQSRLFLGLKLSPNDDDHGSKLDLFNANHVGSFSQGSESPNEGKKRTREGTRVFTCDYCKREFSTSQALGGHQNAHKQERALAKKQQEMEQAGLGPFGHLPIPYPYYSYNSPNNYTPPTPTPQQLHHHHISLLYGSGSGSGFGFGSGSGSYTNVSSSSSSLGVRMDQSMIHKPSPSTFPWSTLTDRFGQHNGWSSLGTSVYNRLMESFQSQMNGGFGGQGLSRSSYPSSSSSYRFEGNGVVLGGGGNFGGTKPTNDGDKNRGPRACSEDDASGIDLNLKL</sequence>
<dbReference type="Gene3D" id="3.30.160.60">
    <property type="entry name" value="Classic Zinc Finger"/>
    <property type="match status" value="1"/>
</dbReference>
<evidence type="ECO:0000256" key="1">
    <source>
        <dbReference type="ARBA" id="ARBA00004123"/>
    </source>
</evidence>
<proteinExistence type="predicted"/>
<evidence type="ECO:0000256" key="4">
    <source>
        <dbReference type="ARBA" id="ARBA00022833"/>
    </source>
</evidence>
<evidence type="ECO:0000313" key="10">
    <source>
        <dbReference type="EMBL" id="GFZ09676.1"/>
    </source>
</evidence>
<feature type="compositionally biased region" description="Polar residues" evidence="7">
    <location>
        <begin position="96"/>
        <end position="106"/>
    </location>
</feature>
<evidence type="ECO:0000256" key="7">
    <source>
        <dbReference type="SAM" id="MobiDB-lite"/>
    </source>
</evidence>
<comment type="subcellular location">
    <subcellularLocation>
        <location evidence="1">Nucleus</location>
    </subcellularLocation>
</comment>
<dbReference type="InterPro" id="IPR036236">
    <property type="entry name" value="Znf_C2H2_sf"/>
</dbReference>
<dbReference type="PROSITE" id="PS50157">
    <property type="entry name" value="ZINC_FINGER_C2H2_2"/>
    <property type="match status" value="1"/>
</dbReference>
<dbReference type="OrthoDB" id="1736050at2759"/>
<evidence type="ECO:0000313" key="9">
    <source>
        <dbReference type="EMBL" id="GFS29663.1"/>
    </source>
</evidence>
<name>A0A7J0D8E1_9ERIC</name>
<evidence type="ECO:0000259" key="8">
    <source>
        <dbReference type="PROSITE" id="PS50157"/>
    </source>
</evidence>
<keyword evidence="5" id="KW-0539">Nucleus</keyword>
<dbReference type="PANTHER" id="PTHR47287:SF9">
    <property type="entry name" value="ZINC FINGER PROTEIN 4-LIKE"/>
    <property type="match status" value="1"/>
</dbReference>
<reference evidence="9" key="2">
    <citation type="submission" date="2020-08" db="EMBL/GenBank/DDBJ databases">
        <title>De Novo Assembly of kiwifruit Actinidia rufa.</title>
        <authorList>
            <person name="Sugita-Konishi S."/>
            <person name="Sato K."/>
            <person name="Mori E."/>
            <person name="Abe Y."/>
            <person name="Kisaki G."/>
            <person name="Hamano K."/>
            <person name="Suezawa K."/>
            <person name="Otani M."/>
            <person name="Fukuda T."/>
            <person name="Manabe T."/>
            <person name="Gomi K."/>
            <person name="Tabuchi M."/>
            <person name="Akimitsu K."/>
            <person name="Kataoka I."/>
        </authorList>
    </citation>
    <scope>NUCLEOTIDE SEQUENCE</scope>
    <source>
        <strain evidence="9">Fuchu</strain>
    </source>
</reference>
<dbReference type="Pfam" id="PF13912">
    <property type="entry name" value="zf-C2H2_6"/>
    <property type="match status" value="1"/>
</dbReference>
<organism evidence="9 11">
    <name type="scientific">Actinidia rufa</name>
    <dbReference type="NCBI Taxonomy" id="165716"/>
    <lineage>
        <taxon>Eukaryota</taxon>
        <taxon>Viridiplantae</taxon>
        <taxon>Streptophyta</taxon>
        <taxon>Embryophyta</taxon>
        <taxon>Tracheophyta</taxon>
        <taxon>Spermatophyta</taxon>
        <taxon>Magnoliopsida</taxon>
        <taxon>eudicotyledons</taxon>
        <taxon>Gunneridae</taxon>
        <taxon>Pentapetalae</taxon>
        <taxon>asterids</taxon>
        <taxon>Ericales</taxon>
        <taxon>Actinidiaceae</taxon>
        <taxon>Actinidia</taxon>
    </lineage>
</organism>
<keyword evidence="2" id="KW-0479">Metal-binding</keyword>
<comment type="caution">
    <text evidence="9">The sequence shown here is derived from an EMBL/GenBank/DDBJ whole genome shotgun (WGS) entry which is preliminary data.</text>
</comment>
<feature type="region of interest" description="Disordered" evidence="7">
    <location>
        <begin position="310"/>
        <end position="346"/>
    </location>
</feature>
<evidence type="ECO:0000256" key="6">
    <source>
        <dbReference type="PROSITE-ProRule" id="PRU00042"/>
    </source>
</evidence>
<feature type="region of interest" description="Disordered" evidence="7">
    <location>
        <begin position="1"/>
        <end position="48"/>
    </location>
</feature>
<dbReference type="GO" id="GO:0009788">
    <property type="term" value="P:negative regulation of abscisic acid-activated signaling pathway"/>
    <property type="evidence" value="ECO:0007669"/>
    <property type="project" value="InterPro"/>
</dbReference>
<keyword evidence="3 6" id="KW-0863">Zinc-finger</keyword>